<dbReference type="PANTHER" id="PTHR10088">
    <property type="entry name" value="GLUCOKINASE REGULATORY PROTEIN"/>
    <property type="match status" value="1"/>
</dbReference>
<dbReference type="GO" id="GO:0004857">
    <property type="term" value="F:enzyme inhibitor activity"/>
    <property type="evidence" value="ECO:0007669"/>
    <property type="project" value="TreeGrafter"/>
</dbReference>
<evidence type="ECO:0000256" key="1">
    <source>
        <dbReference type="ARBA" id="ARBA00023277"/>
    </source>
</evidence>
<dbReference type="GO" id="GO:0009750">
    <property type="term" value="P:response to fructose"/>
    <property type="evidence" value="ECO:0007669"/>
    <property type="project" value="TreeGrafter"/>
</dbReference>
<proteinExistence type="predicted"/>
<dbReference type="InterPro" id="IPR001347">
    <property type="entry name" value="SIS_dom"/>
</dbReference>
<dbReference type="Pfam" id="PF22645">
    <property type="entry name" value="GKRP_SIS_N"/>
    <property type="match status" value="1"/>
</dbReference>
<dbReference type="GO" id="GO:0005829">
    <property type="term" value="C:cytosol"/>
    <property type="evidence" value="ECO:0007669"/>
    <property type="project" value="TreeGrafter"/>
</dbReference>
<dbReference type="GO" id="GO:0019899">
    <property type="term" value="F:enzyme binding"/>
    <property type="evidence" value="ECO:0007669"/>
    <property type="project" value="TreeGrafter"/>
</dbReference>
<dbReference type="InterPro" id="IPR054017">
    <property type="entry name" value="GKRP_SIS_2"/>
</dbReference>
<feature type="domain" description="Glucokinase regulatory protein second SIS" evidence="2">
    <location>
        <begin position="291"/>
        <end position="486"/>
    </location>
</feature>
<dbReference type="Gene3D" id="1.10.8.1080">
    <property type="match status" value="1"/>
</dbReference>
<keyword evidence="5" id="KW-1185">Reference proteome</keyword>
<name>A0A8K0EN05_BRALA</name>
<dbReference type="PROSITE" id="PS01272">
    <property type="entry name" value="GCKR"/>
    <property type="match status" value="1"/>
</dbReference>
<evidence type="ECO:0000313" key="5">
    <source>
        <dbReference type="Proteomes" id="UP000838412"/>
    </source>
</evidence>
<dbReference type="Gene3D" id="3.40.50.12620">
    <property type="match status" value="1"/>
</dbReference>
<dbReference type="SUPFAM" id="SSF53697">
    <property type="entry name" value="SIS domain"/>
    <property type="match status" value="2"/>
</dbReference>
<accession>A0A8K0EN05</accession>
<dbReference type="GO" id="GO:0005654">
    <property type="term" value="C:nucleoplasm"/>
    <property type="evidence" value="ECO:0007669"/>
    <property type="project" value="TreeGrafter"/>
</dbReference>
<dbReference type="GO" id="GO:0042593">
    <property type="term" value="P:glucose homeostasis"/>
    <property type="evidence" value="ECO:0007669"/>
    <property type="project" value="TreeGrafter"/>
</dbReference>
<dbReference type="GO" id="GO:1901135">
    <property type="term" value="P:carbohydrate derivative metabolic process"/>
    <property type="evidence" value="ECO:0007669"/>
    <property type="project" value="InterPro"/>
</dbReference>
<dbReference type="OrthoDB" id="311172at2759"/>
<dbReference type="InterPro" id="IPR040190">
    <property type="entry name" value="MURQ/GCKR"/>
</dbReference>
<dbReference type="Pfam" id="PF20741">
    <property type="entry name" value="GKRP-like_C"/>
    <property type="match status" value="1"/>
</dbReference>
<reference evidence="4" key="1">
    <citation type="submission" date="2022-01" db="EMBL/GenBank/DDBJ databases">
        <authorList>
            <person name="Braso-Vives M."/>
        </authorList>
    </citation>
    <scope>NUCLEOTIDE SEQUENCE</scope>
</reference>
<sequence length="596" mass="64079">MLAARSTMMTATTSTLPFTERSNPLTQNIDVADCKGIVDMLHSCDEEMLAGSFQFPGLQDDSTVRTILGAVDHIATIMQEPEDHLVVMSGCGTSGRMAFLAATTCNRLLRESGRQACCAYLIAGGDRALLTSQEAPEDDPLLGASELQQAVAGKKKVFYIGITCGLSAPYVAGQLDYCLQHLEAFTPLLMGFNPVQLARNHGIETWYKTVKDVVEEMERATKDNKAFILNPVVGPEPITGSTRMKGGSATKILLDTILLLAAQKAVDQCAINEHTVRAFLRAYSQCVESVYSKAADISCLVSNAGKSLQASGHIYYFGAGTAGIMGCIDASECVPTYGSDPEDVRGFLRGGYDTLNNADGCLANLGPLYRLSWKDFCDNILGHFSSSDSAIFLLSSPDEMEPCADLAEKLKKTGGHVMAVLYNFQPNDAKMSASFSTVFPQSVLLQMPPVPATGGSAAVQAAVCRRLGEFALKLVCNSVSTGAHIMVGKVFQNFMVDVQIRNNKLFYRAIRIVQHLSDCSDAAATRAVLSALYDTDDVTPLVDINVSQHVDRGTKQEKVVPIALLCAALKMSPSQARQQLTVTPVIRHAISAVVTK</sequence>
<evidence type="ECO:0000259" key="3">
    <source>
        <dbReference type="Pfam" id="PF22645"/>
    </source>
</evidence>
<dbReference type="InterPro" id="IPR046348">
    <property type="entry name" value="SIS_dom_sf"/>
</dbReference>
<dbReference type="Gene3D" id="3.40.50.10490">
    <property type="entry name" value="Glucose-6-phosphate isomerase like protein, domain 1"/>
    <property type="match status" value="2"/>
</dbReference>
<dbReference type="Proteomes" id="UP000838412">
    <property type="component" value="Chromosome 2"/>
</dbReference>
<evidence type="ECO:0000259" key="2">
    <source>
        <dbReference type="Pfam" id="PF22198"/>
    </source>
</evidence>
<feature type="domain" description="SIS" evidence="3">
    <location>
        <begin position="72"/>
        <end position="179"/>
    </location>
</feature>
<dbReference type="GO" id="GO:0070095">
    <property type="term" value="F:fructose-6-phosphate binding"/>
    <property type="evidence" value="ECO:0007669"/>
    <property type="project" value="TreeGrafter"/>
</dbReference>
<dbReference type="FunFam" id="3.40.50.10490:FF:000124">
    <property type="entry name" value="Predicted protein"/>
    <property type="match status" value="1"/>
</dbReference>
<keyword evidence="1" id="KW-0119">Carbohydrate metabolism</keyword>
<dbReference type="GO" id="GO:0030246">
    <property type="term" value="F:carbohydrate binding"/>
    <property type="evidence" value="ECO:0007669"/>
    <property type="project" value="TreeGrafter"/>
</dbReference>
<dbReference type="FunFam" id="3.40.50.12620:FF:000001">
    <property type="entry name" value="Glucokinase regulatory protein"/>
    <property type="match status" value="1"/>
</dbReference>
<protein>
    <submittedName>
        <fullName evidence="4">GCKR protein</fullName>
    </submittedName>
</protein>
<dbReference type="Pfam" id="PF22198">
    <property type="entry name" value="GKRP_SIS_2"/>
    <property type="match status" value="1"/>
</dbReference>
<dbReference type="PANTHER" id="PTHR10088:SF4">
    <property type="entry name" value="GLUCOKINASE REGULATORY PROTEIN"/>
    <property type="match status" value="1"/>
</dbReference>
<dbReference type="AlphaFoldDB" id="A0A8K0EN05"/>
<gene>
    <name evidence="4" type="primary">GCKR</name>
    <name evidence="4" type="ORF">BLAG_LOCUS13961</name>
</gene>
<evidence type="ECO:0000313" key="4">
    <source>
        <dbReference type="EMBL" id="CAH1254618.1"/>
    </source>
</evidence>
<dbReference type="EMBL" id="OV696687">
    <property type="protein sequence ID" value="CAH1254618.1"/>
    <property type="molecule type" value="Genomic_DNA"/>
</dbReference>
<dbReference type="InterPro" id="IPR005486">
    <property type="entry name" value="Glucokinase_regulatory_CS"/>
</dbReference>
<organism evidence="4 5">
    <name type="scientific">Branchiostoma lanceolatum</name>
    <name type="common">Common lancelet</name>
    <name type="synonym">Amphioxus lanceolatum</name>
    <dbReference type="NCBI Taxonomy" id="7740"/>
    <lineage>
        <taxon>Eukaryota</taxon>
        <taxon>Metazoa</taxon>
        <taxon>Chordata</taxon>
        <taxon>Cephalochordata</taxon>
        <taxon>Leptocardii</taxon>
        <taxon>Amphioxiformes</taxon>
        <taxon>Branchiostomatidae</taxon>
        <taxon>Branchiostoma</taxon>
    </lineage>
</organism>